<keyword evidence="2" id="KW-1185">Reference proteome</keyword>
<proteinExistence type="predicted"/>
<accession>A0AC61QR14</accession>
<dbReference type="Proteomes" id="UP000308886">
    <property type="component" value="Unassembled WGS sequence"/>
</dbReference>
<protein>
    <submittedName>
        <fullName evidence="1">Uncharacterized protein</fullName>
    </submittedName>
</protein>
<name>A0AC61QR14_9BACT</name>
<evidence type="ECO:0000313" key="1">
    <source>
        <dbReference type="EMBL" id="TGX81887.1"/>
    </source>
</evidence>
<gene>
    <name evidence="1" type="ORF">E5358_08925</name>
</gene>
<organism evidence="1 2">
    <name type="scientific">Palleniella muris</name>
    <dbReference type="NCBI Taxonomy" id="3038145"/>
    <lineage>
        <taxon>Bacteria</taxon>
        <taxon>Pseudomonadati</taxon>
        <taxon>Bacteroidota</taxon>
        <taxon>Bacteroidia</taxon>
        <taxon>Bacteroidales</taxon>
        <taxon>Prevotellaceae</taxon>
        <taxon>Palleniella</taxon>
    </lineage>
</organism>
<sequence>MVDADGNMTNGRRDSTAQHKKIPKGLYVWTVDALSGDMSHAEPDTTSYLRMNHVFPSGIYGEYQTLGNNGSPRINRIFIDRDDDDDEFIFTSGWSQIIVKPQDFHFTNTLSPITNFEYNQCGNKMNGEDHLKALFAVNAGKKLGVGFKFDYLYARGYYQNQSTSHFNYTMWGSYLGDRYQAHLLMSTNHQKQAENGGILDDNYIKHPEMFTDNFSENEIPTVLSNNWNRHDNQHVFFTHRYSLGFTRRVPMTEQEIEAKKFAIAAAKEKAEKEKEEKEEAGNGEIIEEKPQQEKEDFTKEEYVPVTSFFHTAQFDNYRRTYLAYSSPENYYKDDFYNLETDSINDRYKHSYLRNTFGVSLLEGFNKYAKAGLKVFAASELYHYSNPISPHEFKRWNEHNFSVGGQLSRHQGKTFNFDVIGEVCVAGDDAGQFEIEGKAEVNFPLLGDTVTLEAKGGFSLNDPSEYFETFTSRHFQWDENLDNATRTHIEGNFSLQRTKTRFRFAVDNITNYTYLGTSYELGENNAHIATTAAPHQVSSVQVITAQLWQNLKFGILHFDNVLTFQKSSDETVLPLPKFNVYSTLYLRFKIARVLATDFGVDMRYFTNYYAPEYVPQLQSFAIQENPDLRTKVGNYPICNVYANFQLKQCRFFFMMSHVNCSGKGNYFLTPHNPINGRVFRFGLNWTFNN</sequence>
<dbReference type="EMBL" id="SRZC01000013">
    <property type="protein sequence ID" value="TGX81887.1"/>
    <property type="molecule type" value="Genomic_DNA"/>
</dbReference>
<comment type="caution">
    <text evidence="1">The sequence shown here is derived from an EMBL/GenBank/DDBJ whole genome shotgun (WGS) entry which is preliminary data.</text>
</comment>
<reference evidence="1" key="1">
    <citation type="submission" date="2019-04" db="EMBL/GenBank/DDBJ databases">
        <title>Microbes associate with the intestines of laboratory mice.</title>
        <authorList>
            <person name="Navarre W."/>
            <person name="Wong E."/>
            <person name="Huang K."/>
            <person name="Tropini C."/>
            <person name="Ng K."/>
            <person name="Yu B."/>
        </authorList>
    </citation>
    <scope>NUCLEOTIDE SEQUENCE</scope>
    <source>
        <strain evidence="1">NM73_A23</strain>
    </source>
</reference>
<evidence type="ECO:0000313" key="2">
    <source>
        <dbReference type="Proteomes" id="UP000308886"/>
    </source>
</evidence>